<proteinExistence type="predicted"/>
<dbReference type="Proteomes" id="UP001501523">
    <property type="component" value="Unassembled WGS sequence"/>
</dbReference>
<organism evidence="2 3">
    <name type="scientific">Dokdonella soli</name>
    <dbReference type="NCBI Taxonomy" id="529810"/>
    <lineage>
        <taxon>Bacteria</taxon>
        <taxon>Pseudomonadati</taxon>
        <taxon>Pseudomonadota</taxon>
        <taxon>Gammaproteobacteria</taxon>
        <taxon>Lysobacterales</taxon>
        <taxon>Rhodanobacteraceae</taxon>
        <taxon>Dokdonella</taxon>
    </lineage>
</organism>
<dbReference type="SUPFAM" id="SSF101898">
    <property type="entry name" value="NHL repeat"/>
    <property type="match status" value="1"/>
</dbReference>
<evidence type="ECO:0000256" key="1">
    <source>
        <dbReference type="SAM" id="MobiDB-lite"/>
    </source>
</evidence>
<name>A0ABN1IEL6_9GAMM</name>
<keyword evidence="3" id="KW-1185">Reference proteome</keyword>
<protein>
    <submittedName>
        <fullName evidence="2">Uncharacterized protein</fullName>
    </submittedName>
</protein>
<gene>
    <name evidence="2" type="ORF">GCM10009105_11230</name>
</gene>
<reference evidence="2 3" key="1">
    <citation type="journal article" date="2019" name="Int. J. Syst. Evol. Microbiol.">
        <title>The Global Catalogue of Microorganisms (GCM) 10K type strain sequencing project: providing services to taxonomists for standard genome sequencing and annotation.</title>
        <authorList>
            <consortium name="The Broad Institute Genomics Platform"/>
            <consortium name="The Broad Institute Genome Sequencing Center for Infectious Disease"/>
            <person name="Wu L."/>
            <person name="Ma J."/>
        </authorList>
    </citation>
    <scope>NUCLEOTIDE SEQUENCE [LARGE SCALE GENOMIC DNA]</scope>
    <source>
        <strain evidence="2 3">JCM 15421</strain>
    </source>
</reference>
<evidence type="ECO:0000313" key="2">
    <source>
        <dbReference type="EMBL" id="GAA0710198.1"/>
    </source>
</evidence>
<dbReference type="EMBL" id="BAAAEU010000005">
    <property type="protein sequence ID" value="GAA0710198.1"/>
    <property type="molecule type" value="Genomic_DNA"/>
</dbReference>
<comment type="caution">
    <text evidence="2">The sequence shown here is derived from an EMBL/GenBank/DDBJ whole genome shotgun (WGS) entry which is preliminary data.</text>
</comment>
<evidence type="ECO:0000313" key="3">
    <source>
        <dbReference type="Proteomes" id="UP001501523"/>
    </source>
</evidence>
<feature type="region of interest" description="Disordered" evidence="1">
    <location>
        <begin position="1"/>
        <end position="22"/>
    </location>
</feature>
<sequence length="384" mass="39772">METATLRPSRSDSPRASRRHVRPRAQTLTTLLGVLLATALSAVASGRDNGTDDAFLPNPVRSVSTVPSNGDLNPYGVAFIGRDFTAGSGPLRSGDILVSNFNNAANLQGTGTTIVDVPGTGGAVTVFFQGTAPLGLTTALGVLRKGFVVVGNGPSKDGTFATASAGSLLVIDNEGHLRQTITDPTIQYPWDMALVDRGGSAIAFVSNALNGTVSRLTLDVGSGGVTLDDARTIASGYMHRADPVALVLSPTGLVYDRSRDVLYVASTADNKVFAVHDAASRKGSGGTGNVVYQDSVHLHGALAMARAPNGHLLVSNVDSVNADPTQPSEIVEFTTSGKFVKQLSVDPMLDGSFGLAVLTAGDDATLAAVDDNTNSLLIWQIDRE</sequence>
<accession>A0ABN1IEL6</accession>